<reference evidence="7 8" key="1">
    <citation type="submission" date="2023-07" db="EMBL/GenBank/DDBJ databases">
        <title>Genomic Encyclopedia of Type Strains, Phase IV (KMG-IV): sequencing the most valuable type-strain genomes for metagenomic binning, comparative biology and taxonomic classification.</title>
        <authorList>
            <person name="Goeker M."/>
        </authorList>
    </citation>
    <scope>NUCLEOTIDE SEQUENCE [LARGE SCALE GENOMIC DNA]</scope>
    <source>
        <strain evidence="7 8">DSM 9768</strain>
    </source>
</reference>
<keyword evidence="7" id="KW-0830">Ubiquinone</keyword>
<protein>
    <submittedName>
        <fullName evidence="7">Ubiquinone/menaquinone biosynthesis C-methylase UbiE</fullName>
    </submittedName>
</protein>
<keyword evidence="3" id="KW-0808">Transferase</keyword>
<evidence type="ECO:0000313" key="7">
    <source>
        <dbReference type="EMBL" id="MDQ0256552.1"/>
    </source>
</evidence>
<dbReference type="InterPro" id="IPR029063">
    <property type="entry name" value="SAM-dependent_MTases_sf"/>
</dbReference>
<dbReference type="SUPFAM" id="SSF53335">
    <property type="entry name" value="S-adenosyl-L-methionine-dependent methyltransferases"/>
    <property type="match status" value="1"/>
</dbReference>
<feature type="domain" description="Methyltransferase" evidence="6">
    <location>
        <begin position="42"/>
        <end position="133"/>
    </location>
</feature>
<evidence type="ECO:0000259" key="6">
    <source>
        <dbReference type="Pfam" id="PF13649"/>
    </source>
</evidence>
<dbReference type="Pfam" id="PF13649">
    <property type="entry name" value="Methyltransf_25"/>
    <property type="match status" value="1"/>
</dbReference>
<proteinExistence type="predicted"/>
<dbReference type="EMBL" id="JAUSUG010000017">
    <property type="protein sequence ID" value="MDQ0256552.1"/>
    <property type="molecule type" value="Genomic_DNA"/>
</dbReference>
<comment type="pathway">
    <text evidence="1">Lipid metabolism.</text>
</comment>
<evidence type="ECO:0000256" key="4">
    <source>
        <dbReference type="ARBA" id="ARBA00025707"/>
    </source>
</evidence>
<dbReference type="PANTHER" id="PTHR44307">
    <property type="entry name" value="PHOSPHOETHANOLAMINE METHYLTRANSFERASE"/>
    <property type="match status" value="1"/>
</dbReference>
<dbReference type="CDD" id="cd02440">
    <property type="entry name" value="AdoMet_MTases"/>
    <property type="match status" value="1"/>
</dbReference>
<evidence type="ECO:0000256" key="1">
    <source>
        <dbReference type="ARBA" id="ARBA00005189"/>
    </source>
</evidence>
<keyword evidence="8" id="KW-1185">Reference proteome</keyword>
<evidence type="ECO:0000256" key="5">
    <source>
        <dbReference type="ARBA" id="ARBA00047622"/>
    </source>
</evidence>
<evidence type="ECO:0000256" key="2">
    <source>
        <dbReference type="ARBA" id="ARBA00022603"/>
    </source>
</evidence>
<evidence type="ECO:0000313" key="8">
    <source>
        <dbReference type="Proteomes" id="UP001230005"/>
    </source>
</evidence>
<evidence type="ECO:0000256" key="3">
    <source>
        <dbReference type="ARBA" id="ARBA00022679"/>
    </source>
</evidence>
<comment type="catalytic activity">
    <reaction evidence="5">
        <text>phosphoethanolamine + S-adenosyl-L-methionine = N-methylethanolamine phosphate + S-adenosyl-L-homocysteine + H(+)</text>
        <dbReference type="Rhea" id="RHEA:20365"/>
        <dbReference type="ChEBI" id="CHEBI:15378"/>
        <dbReference type="ChEBI" id="CHEBI:57781"/>
        <dbReference type="ChEBI" id="CHEBI:57856"/>
        <dbReference type="ChEBI" id="CHEBI:58190"/>
        <dbReference type="ChEBI" id="CHEBI:59789"/>
        <dbReference type="EC" id="2.1.1.103"/>
    </reaction>
    <physiologicalReaction direction="left-to-right" evidence="5">
        <dbReference type="Rhea" id="RHEA:20366"/>
    </physiologicalReaction>
</comment>
<name>A0ABT9ZZ89_9BACI</name>
<dbReference type="Proteomes" id="UP001230005">
    <property type="component" value="Unassembled WGS sequence"/>
</dbReference>
<organism evidence="7 8">
    <name type="scientific">Evansella vedderi</name>
    <dbReference type="NCBI Taxonomy" id="38282"/>
    <lineage>
        <taxon>Bacteria</taxon>
        <taxon>Bacillati</taxon>
        <taxon>Bacillota</taxon>
        <taxon>Bacilli</taxon>
        <taxon>Bacillales</taxon>
        <taxon>Bacillaceae</taxon>
        <taxon>Evansella</taxon>
    </lineage>
</organism>
<dbReference type="InterPro" id="IPR041698">
    <property type="entry name" value="Methyltransf_25"/>
</dbReference>
<keyword evidence="2" id="KW-0489">Methyltransferase</keyword>
<gene>
    <name evidence="7" type="ORF">J2S74_003972</name>
</gene>
<dbReference type="PANTHER" id="PTHR44307:SF2">
    <property type="entry name" value="PHOSPHOETHANOLAMINE METHYLTRANSFERASE ISOFORM X1"/>
    <property type="match status" value="1"/>
</dbReference>
<accession>A0ABT9ZZ89</accession>
<dbReference type="RefSeq" id="WP_307328850.1">
    <property type="nucleotide sequence ID" value="NZ_JAUSUG010000017.1"/>
</dbReference>
<comment type="pathway">
    <text evidence="4">Phospholipid metabolism.</text>
</comment>
<dbReference type="Gene3D" id="3.40.50.150">
    <property type="entry name" value="Vaccinia Virus protein VP39"/>
    <property type="match status" value="1"/>
</dbReference>
<comment type="caution">
    <text evidence="7">The sequence shown here is derived from an EMBL/GenBank/DDBJ whole genome shotgun (WGS) entry which is preliminary data.</text>
</comment>
<sequence length="238" mass="27479">MNKNNAYMDMLAAYGVTAARPGGRKMSDYVFSKYPIKDNSTILEIGCGIGDTARKMTEDFQSDVTAIDPHPKMIEKAKNRHKDKSSITWINGDLNSYPLLENNFDAAISESVLSFTNISDSLKTIYKLLKEDGFLYLLEPIYLEGMETKQFNEYKDFYGFSSVLTEKEWKHILSETGFSVKNIINSFEVNGEENEEFPELVIDEGLDHSHVETLKKHEYFLENYLAYFDYTYFICMKK</sequence>